<accession>A0A0G1GQ63</accession>
<evidence type="ECO:0000313" key="4">
    <source>
        <dbReference type="EMBL" id="KKT00834.1"/>
    </source>
</evidence>
<dbReference type="InterPro" id="IPR029044">
    <property type="entry name" value="Nucleotide-diphossugar_trans"/>
</dbReference>
<keyword evidence="1" id="KW-0808">Transferase</keyword>
<dbReference type="GO" id="GO:0016779">
    <property type="term" value="F:nucleotidyltransferase activity"/>
    <property type="evidence" value="ECO:0007669"/>
    <property type="project" value="UniProtKB-KW"/>
</dbReference>
<organism evidence="4 5">
    <name type="scientific">Candidatus Nomurabacteria bacterium GW2011_GWA2_43_15</name>
    <dbReference type="NCBI Taxonomy" id="1618738"/>
    <lineage>
        <taxon>Bacteria</taxon>
        <taxon>Candidatus Nomuraibacteriota</taxon>
    </lineage>
</organism>
<dbReference type="PANTHER" id="PTHR43584:SF8">
    <property type="entry name" value="N-ACETYLMURAMATE ALPHA-1-PHOSPHATE URIDYLYLTRANSFERASE"/>
    <property type="match status" value="1"/>
</dbReference>
<dbReference type="STRING" id="1618738.UV76_C0007G0042"/>
<evidence type="ECO:0000256" key="2">
    <source>
        <dbReference type="ARBA" id="ARBA00022695"/>
    </source>
</evidence>
<dbReference type="EMBL" id="LCFS01000007">
    <property type="protein sequence ID" value="KKT00834.1"/>
    <property type="molecule type" value="Genomic_DNA"/>
</dbReference>
<name>A0A0G1GQ63_9BACT</name>
<dbReference type="SUPFAM" id="SSF53448">
    <property type="entry name" value="Nucleotide-diphospho-sugar transferases"/>
    <property type="match status" value="1"/>
</dbReference>
<dbReference type="Proteomes" id="UP000034646">
    <property type="component" value="Unassembled WGS sequence"/>
</dbReference>
<dbReference type="PANTHER" id="PTHR43584">
    <property type="entry name" value="NUCLEOTIDYL TRANSFERASE"/>
    <property type="match status" value="1"/>
</dbReference>
<sequence length="82" mass="9460">MEKTEKIKIIILAAGKGKRMKSDEPKALALLKNKPFLQHLLDTLKELDPEIKPIIVIGHKKERIKEVLGENHIYAEQHELRT</sequence>
<feature type="domain" description="MobA-like NTP transferase" evidence="3">
    <location>
        <begin position="10"/>
        <end position="66"/>
    </location>
</feature>
<keyword evidence="2" id="KW-0548">Nucleotidyltransferase</keyword>
<dbReference type="Gene3D" id="3.90.550.10">
    <property type="entry name" value="Spore Coat Polysaccharide Biosynthesis Protein SpsA, Chain A"/>
    <property type="match status" value="1"/>
</dbReference>
<gene>
    <name evidence="4" type="ORF">UV76_C0007G0042</name>
</gene>
<dbReference type="PATRIC" id="fig|1618738.3.peg.413"/>
<dbReference type="InterPro" id="IPR050065">
    <property type="entry name" value="GlmU-like"/>
</dbReference>
<comment type="caution">
    <text evidence="4">The sequence shown here is derived from an EMBL/GenBank/DDBJ whole genome shotgun (WGS) entry which is preliminary data.</text>
</comment>
<dbReference type="InterPro" id="IPR025877">
    <property type="entry name" value="MobA-like_NTP_Trfase"/>
</dbReference>
<evidence type="ECO:0000259" key="3">
    <source>
        <dbReference type="Pfam" id="PF12804"/>
    </source>
</evidence>
<evidence type="ECO:0000256" key="1">
    <source>
        <dbReference type="ARBA" id="ARBA00022679"/>
    </source>
</evidence>
<protein>
    <submittedName>
        <fullName evidence="4">Bifunctional protein GlmU</fullName>
    </submittedName>
</protein>
<proteinExistence type="predicted"/>
<evidence type="ECO:0000313" key="5">
    <source>
        <dbReference type="Proteomes" id="UP000034646"/>
    </source>
</evidence>
<dbReference type="AlphaFoldDB" id="A0A0G1GQ63"/>
<dbReference type="Pfam" id="PF12804">
    <property type="entry name" value="NTP_transf_3"/>
    <property type="match status" value="1"/>
</dbReference>
<reference evidence="4 5" key="1">
    <citation type="journal article" date="2015" name="Nature">
        <title>rRNA introns, odd ribosomes, and small enigmatic genomes across a large radiation of phyla.</title>
        <authorList>
            <person name="Brown C.T."/>
            <person name="Hug L.A."/>
            <person name="Thomas B.C."/>
            <person name="Sharon I."/>
            <person name="Castelle C.J."/>
            <person name="Singh A."/>
            <person name="Wilkins M.J."/>
            <person name="Williams K.H."/>
            <person name="Banfield J.F."/>
        </authorList>
    </citation>
    <scope>NUCLEOTIDE SEQUENCE [LARGE SCALE GENOMIC DNA]</scope>
</reference>